<name>A0A9P0F1C2_BEMTA</name>
<dbReference type="KEGG" id="btab:109033739"/>
<evidence type="ECO:0000256" key="6">
    <source>
        <dbReference type="SAM" id="MobiDB-lite"/>
    </source>
</evidence>
<evidence type="ECO:0000256" key="5">
    <source>
        <dbReference type="ARBA" id="ARBA00023242"/>
    </source>
</evidence>
<feature type="region of interest" description="Disordered" evidence="6">
    <location>
        <begin position="707"/>
        <end position="728"/>
    </location>
</feature>
<feature type="domain" description="TAFH" evidence="7">
    <location>
        <begin position="277"/>
        <end position="373"/>
    </location>
</feature>
<keyword evidence="9" id="KW-1185">Reference proteome</keyword>
<comment type="similarity">
    <text evidence="2">Belongs to the TAF4 family.</text>
</comment>
<dbReference type="PANTHER" id="PTHR15138:SF14">
    <property type="entry name" value="TRANSCRIPTION INITIATION FACTOR TFIID SUBUNIT 4"/>
    <property type="match status" value="1"/>
</dbReference>
<evidence type="ECO:0000259" key="7">
    <source>
        <dbReference type="PROSITE" id="PS51119"/>
    </source>
</evidence>
<evidence type="ECO:0000256" key="1">
    <source>
        <dbReference type="ARBA" id="ARBA00004123"/>
    </source>
</evidence>
<proteinExistence type="inferred from homology"/>
<dbReference type="GO" id="GO:0005669">
    <property type="term" value="C:transcription factor TFIID complex"/>
    <property type="evidence" value="ECO:0007669"/>
    <property type="project" value="InterPro"/>
</dbReference>
<evidence type="ECO:0000313" key="9">
    <source>
        <dbReference type="Proteomes" id="UP001152759"/>
    </source>
</evidence>
<dbReference type="GO" id="GO:0006367">
    <property type="term" value="P:transcription initiation at RNA polymerase II promoter"/>
    <property type="evidence" value="ECO:0007669"/>
    <property type="project" value="TreeGrafter"/>
</dbReference>
<dbReference type="FunFam" id="1.10.20.10:FF:000015">
    <property type="entry name" value="Transcription initiation factor TFIID subunit 4B"/>
    <property type="match status" value="1"/>
</dbReference>
<dbReference type="InterPro" id="IPR003894">
    <property type="entry name" value="TAFH_NHR1"/>
</dbReference>
<accession>A0A9P0F1C2</accession>
<feature type="compositionally biased region" description="Low complexity" evidence="6">
    <location>
        <begin position="772"/>
        <end position="781"/>
    </location>
</feature>
<dbReference type="Gene3D" id="1.10.20.10">
    <property type="entry name" value="Histone, subunit A"/>
    <property type="match status" value="1"/>
</dbReference>
<organism evidence="8 9">
    <name type="scientific">Bemisia tabaci</name>
    <name type="common">Sweetpotato whitefly</name>
    <name type="synonym">Aleurodes tabaci</name>
    <dbReference type="NCBI Taxonomy" id="7038"/>
    <lineage>
        <taxon>Eukaryota</taxon>
        <taxon>Metazoa</taxon>
        <taxon>Ecdysozoa</taxon>
        <taxon>Arthropoda</taxon>
        <taxon>Hexapoda</taxon>
        <taxon>Insecta</taxon>
        <taxon>Pterygota</taxon>
        <taxon>Neoptera</taxon>
        <taxon>Paraneoptera</taxon>
        <taxon>Hemiptera</taxon>
        <taxon>Sternorrhyncha</taxon>
        <taxon>Aleyrodoidea</taxon>
        <taxon>Aleyrodidae</taxon>
        <taxon>Aleyrodinae</taxon>
        <taxon>Bemisia</taxon>
    </lineage>
</organism>
<keyword evidence="5" id="KW-0539">Nucleus</keyword>
<dbReference type="PANTHER" id="PTHR15138">
    <property type="entry name" value="TRANSCRIPTION INITIATION FACTOR TFIID SUBUNIT 4"/>
    <property type="match status" value="1"/>
</dbReference>
<sequence>MASVKFLEDADHVVSNGATEAMSIIINSNSSKPIITNSHQSANVLPSNILTTLSSQNVSNSNQNSFVSQFTPANSNLNKTQSVGMDQAKPTGTALVIKTHNNGNHNSIPTTQGLVSAPMTANSTSMPTIVANSSHIIPANLGNVQFVNVNAIRANQPGQKTITQRVMIPQMMGTRQGTPGGQIALQAIPGLAGASGSHILVKTENGQIQLLRVAAGPATPNAPIAANHVTSTGNQPSFRIQTVVTQAITGAAVQTAVPPLTTVPSPSVQPQPQVAKSDTTKEKCRKFLANLLELSSREPKPVERNVRKLIQELVDMKVEPEEFCDRLEKLLNASPQPCLIGFLKKNLPLLRQSMIAKELVIDGIRPPPPSVLYTQQQQQQQQHQTTPVSVVQQVQVANTQATNQIRTAVPASVTPQMRIIAQPAQATVRTVATAQQRLVTPARVQTPITKIVGTSAISVGAQSTVPTNATMTNCLPSPRVVTPMRPPVVKAVPVKTLPTQMTIRPTIAVAATTTTTKQSIVGRLQPVTAATPISKPQAPSLTPKPAVTTKKEKAFSAASSSSASYAADDDINDVAAMGGVNLAEETQRILGSTEFVGTQIRSCKDDLYLHSQPLMKKIKEIASQHGLDEPSPEVAAIVSHATQERLRNLVEKLAVIAEHRIDLNKADWRYEVSQDVRGQLKFLEELDRVERRRHDEVERELLLRAAKSRSKSEDPEQAKLKAKAKEMQRAEMEELRQREANFTALQAIGPRKKPKLEVPTSASNGSSMAPGSDSSQISSSSVNRPQLASRPRLKRVNIRDFLFLLEQEKETCHSQMLFQAYLK</sequence>
<protein>
    <recommendedName>
        <fullName evidence="7">TAFH domain-containing protein</fullName>
    </recommendedName>
</protein>
<dbReference type="InterPro" id="IPR007900">
    <property type="entry name" value="TAF4_C"/>
</dbReference>
<dbReference type="PROSITE" id="PS51119">
    <property type="entry name" value="TAFH"/>
    <property type="match status" value="1"/>
</dbReference>
<dbReference type="Pfam" id="PF05236">
    <property type="entry name" value="TAF4"/>
    <property type="match status" value="1"/>
</dbReference>
<comment type="subcellular location">
    <subcellularLocation>
        <location evidence="1">Nucleus</location>
    </subcellularLocation>
</comment>
<feature type="compositionally biased region" description="Polar residues" evidence="6">
    <location>
        <begin position="760"/>
        <end position="769"/>
    </location>
</feature>
<dbReference type="InterPro" id="IPR045144">
    <property type="entry name" value="TAF4"/>
</dbReference>
<evidence type="ECO:0000256" key="3">
    <source>
        <dbReference type="ARBA" id="ARBA00023015"/>
    </source>
</evidence>
<feature type="region of interest" description="Disordered" evidence="6">
    <location>
        <begin position="746"/>
        <end position="789"/>
    </location>
</feature>
<keyword evidence="4" id="KW-0804">Transcription</keyword>
<dbReference type="GO" id="GO:0016251">
    <property type="term" value="F:RNA polymerase II general transcription initiation factor activity"/>
    <property type="evidence" value="ECO:0007669"/>
    <property type="project" value="TreeGrafter"/>
</dbReference>
<gene>
    <name evidence="8" type="ORF">BEMITA_LOCUS3568</name>
</gene>
<feature type="compositionally biased region" description="Basic and acidic residues" evidence="6">
    <location>
        <begin position="710"/>
        <end position="728"/>
    </location>
</feature>
<dbReference type="SUPFAM" id="SSF47113">
    <property type="entry name" value="Histone-fold"/>
    <property type="match status" value="1"/>
</dbReference>
<dbReference type="Gene3D" id="1.20.120.1110">
    <property type="entry name" value="TAFH/NHR1 domain"/>
    <property type="match status" value="1"/>
</dbReference>
<reference evidence="8" key="1">
    <citation type="submission" date="2021-12" db="EMBL/GenBank/DDBJ databases">
        <authorList>
            <person name="King R."/>
        </authorList>
    </citation>
    <scope>NUCLEOTIDE SEQUENCE</scope>
</reference>
<dbReference type="InterPro" id="IPR037249">
    <property type="entry name" value="TAFH/NHR1_dom_sf"/>
</dbReference>
<dbReference type="GO" id="GO:0003677">
    <property type="term" value="F:DNA binding"/>
    <property type="evidence" value="ECO:0007669"/>
    <property type="project" value="TreeGrafter"/>
</dbReference>
<dbReference type="SMART" id="SM00549">
    <property type="entry name" value="TAFH"/>
    <property type="match status" value="1"/>
</dbReference>
<dbReference type="EMBL" id="OU963863">
    <property type="protein sequence ID" value="CAH0384204.1"/>
    <property type="molecule type" value="Genomic_DNA"/>
</dbReference>
<evidence type="ECO:0000256" key="2">
    <source>
        <dbReference type="ARBA" id="ARBA00006178"/>
    </source>
</evidence>
<dbReference type="OrthoDB" id="21060at2759"/>
<evidence type="ECO:0000313" key="8">
    <source>
        <dbReference type="EMBL" id="CAH0384204.1"/>
    </source>
</evidence>
<dbReference type="Proteomes" id="UP001152759">
    <property type="component" value="Chromosome 2"/>
</dbReference>
<dbReference type="CDD" id="cd08045">
    <property type="entry name" value="HFD_TAF4"/>
    <property type="match status" value="1"/>
</dbReference>
<dbReference type="InterPro" id="IPR009072">
    <property type="entry name" value="Histone-fold"/>
</dbReference>
<dbReference type="SUPFAM" id="SSF158553">
    <property type="entry name" value="TAFH domain-like"/>
    <property type="match status" value="1"/>
</dbReference>
<dbReference type="AlphaFoldDB" id="A0A9P0F1C2"/>
<evidence type="ECO:0000256" key="4">
    <source>
        <dbReference type="ARBA" id="ARBA00023163"/>
    </source>
</evidence>
<dbReference type="GO" id="GO:0046982">
    <property type="term" value="F:protein heterodimerization activity"/>
    <property type="evidence" value="ECO:0007669"/>
    <property type="project" value="InterPro"/>
</dbReference>
<keyword evidence="3" id="KW-0805">Transcription regulation</keyword>
<dbReference type="Pfam" id="PF07531">
    <property type="entry name" value="TAFH"/>
    <property type="match status" value="1"/>
</dbReference>